<sequence length="188" mass="21414">MKRFIIIVILLFAMPTSSLAQQEEKDASHSNRSKQNTKSQPSKVYYGGELGLGFGDYFRISVMPLIGYKVTPQFSVGGKVGYAYGKDKRYSTTIESHNYGGSIFARYRFVQRLYAHTEFVYNSYKYQTERLETEREWVPFLLLGGGYVQPVSDNAVLFVEVLWDVLRDSDSPYDASDPFVKFGIGIGF</sequence>
<protein>
    <recommendedName>
        <fullName evidence="3">Outer membrane protein beta-barrel domain-containing protein</fullName>
    </recommendedName>
</protein>
<proteinExistence type="predicted"/>
<evidence type="ECO:0000313" key="2">
    <source>
        <dbReference type="EMBL" id="GAF90444.1"/>
    </source>
</evidence>
<feature type="compositionally biased region" description="Polar residues" evidence="1">
    <location>
        <begin position="33"/>
        <end position="42"/>
    </location>
</feature>
<gene>
    <name evidence="2" type="ORF">S01H1_18913</name>
</gene>
<dbReference type="EMBL" id="BARS01010163">
    <property type="protein sequence ID" value="GAF90444.1"/>
    <property type="molecule type" value="Genomic_DNA"/>
</dbReference>
<evidence type="ECO:0000256" key="1">
    <source>
        <dbReference type="SAM" id="MobiDB-lite"/>
    </source>
</evidence>
<dbReference type="InterPro" id="IPR011250">
    <property type="entry name" value="OMP/PagP_B-barrel"/>
</dbReference>
<comment type="caution">
    <text evidence="2">The sequence shown here is derived from an EMBL/GenBank/DDBJ whole genome shotgun (WGS) entry which is preliminary data.</text>
</comment>
<organism evidence="2">
    <name type="scientific">marine sediment metagenome</name>
    <dbReference type="NCBI Taxonomy" id="412755"/>
    <lineage>
        <taxon>unclassified sequences</taxon>
        <taxon>metagenomes</taxon>
        <taxon>ecological metagenomes</taxon>
    </lineage>
</organism>
<dbReference type="AlphaFoldDB" id="X0TB86"/>
<reference evidence="2" key="1">
    <citation type="journal article" date="2014" name="Front. Microbiol.">
        <title>High frequency of phylogenetically diverse reductive dehalogenase-homologous genes in deep subseafloor sedimentary metagenomes.</title>
        <authorList>
            <person name="Kawai M."/>
            <person name="Futagami T."/>
            <person name="Toyoda A."/>
            <person name="Takaki Y."/>
            <person name="Nishi S."/>
            <person name="Hori S."/>
            <person name="Arai W."/>
            <person name="Tsubouchi T."/>
            <person name="Morono Y."/>
            <person name="Uchiyama I."/>
            <person name="Ito T."/>
            <person name="Fujiyama A."/>
            <person name="Inagaki F."/>
            <person name="Takami H."/>
        </authorList>
    </citation>
    <scope>NUCLEOTIDE SEQUENCE</scope>
    <source>
        <strain evidence="2">Expedition CK06-06</strain>
    </source>
</reference>
<dbReference type="SUPFAM" id="SSF56925">
    <property type="entry name" value="OMPA-like"/>
    <property type="match status" value="1"/>
</dbReference>
<evidence type="ECO:0008006" key="3">
    <source>
        <dbReference type="Google" id="ProtNLM"/>
    </source>
</evidence>
<dbReference type="InterPro" id="IPR036709">
    <property type="entry name" value="Autotransporte_beta_dom_sf"/>
</dbReference>
<dbReference type="Gene3D" id="2.40.128.130">
    <property type="entry name" value="Autotransporter beta-domain"/>
    <property type="match status" value="1"/>
</dbReference>
<accession>X0TB86</accession>
<name>X0TB86_9ZZZZ</name>
<feature type="region of interest" description="Disordered" evidence="1">
    <location>
        <begin position="23"/>
        <end position="42"/>
    </location>
</feature>